<keyword evidence="1" id="KW-0472">Membrane</keyword>
<dbReference type="OrthoDB" id="2504001at2759"/>
<dbReference type="AlphaFoldDB" id="A0A401GFM1"/>
<reference evidence="2 3" key="1">
    <citation type="journal article" date="2018" name="Sci. Rep.">
        <title>Genome sequence of the cauliflower mushroom Sparassis crispa (Hanabiratake) and its association with beneficial usage.</title>
        <authorList>
            <person name="Kiyama R."/>
            <person name="Furutani Y."/>
            <person name="Kawaguchi K."/>
            <person name="Nakanishi T."/>
        </authorList>
    </citation>
    <scope>NUCLEOTIDE SEQUENCE [LARGE SCALE GENOMIC DNA]</scope>
</reference>
<feature type="transmembrane region" description="Helical" evidence="1">
    <location>
        <begin position="60"/>
        <end position="84"/>
    </location>
</feature>
<evidence type="ECO:0000313" key="2">
    <source>
        <dbReference type="EMBL" id="GBE80994.1"/>
    </source>
</evidence>
<name>A0A401GFM1_9APHY</name>
<dbReference type="STRING" id="139825.A0A401GFM1"/>
<evidence type="ECO:0000313" key="3">
    <source>
        <dbReference type="Proteomes" id="UP000287166"/>
    </source>
</evidence>
<dbReference type="EMBL" id="BFAD01000003">
    <property type="protein sequence ID" value="GBE80994.1"/>
    <property type="molecule type" value="Genomic_DNA"/>
</dbReference>
<proteinExistence type="predicted"/>
<keyword evidence="3" id="KW-1185">Reference proteome</keyword>
<dbReference type="Proteomes" id="UP000287166">
    <property type="component" value="Unassembled WGS sequence"/>
</dbReference>
<sequence>MASYYNTPPVQRGAIYLRLPVDEPPPEMVPYELRRYISTEAWQARLRAVLRKGSRYCKPAFDTIWAIITFILTLAAPIAIYFVMLDVLPHPQEVVFDFWPYGWTDESRYWKARLIALGVFFGVVLLSVVPMLLWKLSGKSSVNKMLQKFEAEDRAVRDPDTQIPTYRIRMPGIGHSALNLKITMPPAPMTNTTSFQPGSQPAPFVVNPPTDPSAAAYPYYTQPGQAQLNVPLDGVPLYNNFDEKIPDYSGPTIHYVPIDTKGSATFEEGRV</sequence>
<protein>
    <submittedName>
        <fullName evidence="2">Uncharacterized protein</fullName>
    </submittedName>
</protein>
<dbReference type="RefSeq" id="XP_027611907.1">
    <property type="nucleotide sequence ID" value="XM_027756106.1"/>
</dbReference>
<organism evidence="2 3">
    <name type="scientific">Sparassis crispa</name>
    <dbReference type="NCBI Taxonomy" id="139825"/>
    <lineage>
        <taxon>Eukaryota</taxon>
        <taxon>Fungi</taxon>
        <taxon>Dikarya</taxon>
        <taxon>Basidiomycota</taxon>
        <taxon>Agaricomycotina</taxon>
        <taxon>Agaricomycetes</taxon>
        <taxon>Polyporales</taxon>
        <taxon>Sparassidaceae</taxon>
        <taxon>Sparassis</taxon>
    </lineage>
</organism>
<keyword evidence="1" id="KW-0812">Transmembrane</keyword>
<evidence type="ECO:0000256" key="1">
    <source>
        <dbReference type="SAM" id="Phobius"/>
    </source>
</evidence>
<comment type="caution">
    <text evidence="2">The sequence shown here is derived from an EMBL/GenBank/DDBJ whole genome shotgun (WGS) entry which is preliminary data.</text>
</comment>
<accession>A0A401GFM1</accession>
<keyword evidence="1" id="KW-1133">Transmembrane helix</keyword>
<dbReference type="GeneID" id="38777911"/>
<feature type="transmembrane region" description="Helical" evidence="1">
    <location>
        <begin position="114"/>
        <end position="134"/>
    </location>
</feature>
<dbReference type="InParanoid" id="A0A401GFM1"/>
<gene>
    <name evidence="2" type="ORF">SCP_0307170</name>
</gene>